<proteinExistence type="predicted"/>
<feature type="domain" description="FAS1" evidence="1">
    <location>
        <begin position="76"/>
        <end position="220"/>
    </location>
</feature>
<dbReference type="GO" id="GO:0005615">
    <property type="term" value="C:extracellular space"/>
    <property type="evidence" value="ECO:0007669"/>
    <property type="project" value="TreeGrafter"/>
</dbReference>
<dbReference type="PROSITE" id="PS50213">
    <property type="entry name" value="FAS1"/>
    <property type="match status" value="1"/>
</dbReference>
<comment type="caution">
    <text evidence="2">The sequence shown here is derived from an EMBL/GenBank/DDBJ whole genome shotgun (WGS) entry which is preliminary data.</text>
</comment>
<dbReference type="FunFam" id="2.30.180.10:FF:000032">
    <property type="entry name" value="Fasciclin domain-containing protein, putative"/>
    <property type="match status" value="1"/>
</dbReference>
<organism evidence="2 3">
    <name type="scientific">Methylocella tundrae</name>
    <dbReference type="NCBI Taxonomy" id="227605"/>
    <lineage>
        <taxon>Bacteria</taxon>
        <taxon>Pseudomonadati</taxon>
        <taxon>Pseudomonadota</taxon>
        <taxon>Alphaproteobacteria</taxon>
        <taxon>Hyphomicrobiales</taxon>
        <taxon>Beijerinckiaceae</taxon>
        <taxon>Methylocella</taxon>
    </lineage>
</organism>
<dbReference type="InterPro" id="IPR000782">
    <property type="entry name" value="FAS1_domain"/>
</dbReference>
<evidence type="ECO:0000313" key="2">
    <source>
        <dbReference type="EMBL" id="VTZ48233.1"/>
    </source>
</evidence>
<name>A0A8B6M1J5_METTU</name>
<evidence type="ECO:0000313" key="3">
    <source>
        <dbReference type="Proteomes" id="UP000485880"/>
    </source>
</evidence>
<keyword evidence="3" id="KW-1185">Reference proteome</keyword>
<evidence type="ECO:0000259" key="1">
    <source>
        <dbReference type="PROSITE" id="PS50213"/>
    </source>
</evidence>
<dbReference type="SUPFAM" id="SSF82153">
    <property type="entry name" value="FAS1 domain"/>
    <property type="match status" value="1"/>
</dbReference>
<accession>A0A8B6M1J5</accession>
<reference evidence="2 3" key="1">
    <citation type="submission" date="2019-05" db="EMBL/GenBank/DDBJ databases">
        <authorList>
            <person name="Farhan Ul Haque M."/>
        </authorList>
    </citation>
    <scope>NUCLEOTIDE SEQUENCE [LARGE SCALE GENOMIC DNA]</scope>
    <source>
        <strain evidence="2">2</strain>
    </source>
</reference>
<gene>
    <name evidence="2" type="ORF">MPC4_10183</name>
</gene>
<dbReference type="PANTHER" id="PTHR10900">
    <property type="entry name" value="PERIOSTIN-RELATED"/>
    <property type="match status" value="1"/>
</dbReference>
<dbReference type="InterPro" id="IPR050904">
    <property type="entry name" value="Adhesion/Biosynth-related"/>
</dbReference>
<dbReference type="EMBL" id="CABFMQ020000001">
    <property type="protein sequence ID" value="VTZ48233.1"/>
    <property type="molecule type" value="Genomic_DNA"/>
</dbReference>
<dbReference type="Gene3D" id="2.30.180.10">
    <property type="entry name" value="FAS1 domain"/>
    <property type="match status" value="1"/>
</dbReference>
<protein>
    <submittedName>
        <fullName evidence="2">Fasciclin</fullName>
    </submittedName>
</protein>
<dbReference type="Proteomes" id="UP000485880">
    <property type="component" value="Unassembled WGS sequence"/>
</dbReference>
<sequence>MTDRLGQEPRLNRMMKPLFLPLAAALVLLGGQPPIWAEDAAPEAAAPADGATSSTKNANAEFDMSVEVGGAPMYASKTILENAATSKDHTRFVADAETSGLAGTLAETGPFTVFAPVNRAFLNLTKATADALLKPENAAALKAVVAYHVLAGKFSVADFVAAIRKGEGKATFRTLEGEDLTIVQDGRRLQIIDARGDRAIVTISDVNQKNGVIHVIDTVLLPKS</sequence>
<dbReference type="AlphaFoldDB" id="A0A8B6M1J5"/>
<dbReference type="InterPro" id="IPR036378">
    <property type="entry name" value="FAS1_dom_sf"/>
</dbReference>
<dbReference type="SMART" id="SM00554">
    <property type="entry name" value="FAS1"/>
    <property type="match status" value="1"/>
</dbReference>
<dbReference type="Pfam" id="PF02469">
    <property type="entry name" value="Fasciclin"/>
    <property type="match status" value="1"/>
</dbReference>
<dbReference type="PANTHER" id="PTHR10900:SF77">
    <property type="entry name" value="FI19380P1"/>
    <property type="match status" value="1"/>
</dbReference>